<feature type="domain" description="Rieske" evidence="6">
    <location>
        <begin position="421"/>
        <end position="509"/>
    </location>
</feature>
<keyword evidence="2" id="KW-0479">Metal-binding</keyword>
<dbReference type="PANTHER" id="PTHR13847">
    <property type="entry name" value="SARCOSINE DEHYDROGENASE-RELATED"/>
    <property type="match status" value="1"/>
</dbReference>
<dbReference type="InterPro" id="IPR005805">
    <property type="entry name" value="Rieske_Fe-S_prot_C"/>
</dbReference>
<evidence type="ECO:0000256" key="3">
    <source>
        <dbReference type="ARBA" id="ARBA00023004"/>
    </source>
</evidence>
<evidence type="ECO:0000256" key="2">
    <source>
        <dbReference type="ARBA" id="ARBA00022723"/>
    </source>
</evidence>
<dbReference type="Pfam" id="PF01266">
    <property type="entry name" value="DAO"/>
    <property type="match status" value="1"/>
</dbReference>
<dbReference type="Proteomes" id="UP000031802">
    <property type="component" value="Unassembled WGS sequence"/>
</dbReference>
<accession>A0A0B8SYS4</accession>
<evidence type="ECO:0000256" key="4">
    <source>
        <dbReference type="ARBA" id="ARBA00023014"/>
    </source>
</evidence>
<reference evidence="7 8" key="2">
    <citation type="journal article" date="2015" name="PLoS ONE">
        <title>Whole-Genome Optical Mapping and Finished Genome Sequence of Sphingobacterium deserti sp. nov., a New Species Isolated from the Western Desert of China.</title>
        <authorList>
            <person name="Teng C."/>
            <person name="Zhou Z."/>
            <person name="Molnar I."/>
            <person name="Li X."/>
            <person name="Tang R."/>
            <person name="Chen M."/>
            <person name="Wang L."/>
            <person name="Su S."/>
            <person name="Zhang W."/>
            <person name="Lin M."/>
        </authorList>
    </citation>
    <scope>NUCLEOTIDE SEQUENCE [LARGE SCALE GENOMIC DNA]</scope>
    <source>
        <strain evidence="8">ACCC05744</strain>
    </source>
</reference>
<sequence>MERDGNNRSIWQDVPDRTIGKISNREDVDVLVIGAGITGMTAALALQEEGQICSVLEANSIAFGTTGGTSAHLNTVLDTPYSDIIKQHGLDKTREVLQSTRRAMDLIRDNVEKYAIDCDLIDCNGQMYATTGEEKEELQKIKDAILQLGISCSEIDNLAIPVKPLYAIEFAEQGHFNPTKYILGLAGAFEALGGMIVTGALVQHVKRIDGRLSVTTADGRVFRADKVIYATHTTPGIQLMNFRIAPYRSYLQLWELADHAAYPDKVLYDMEDPFHYFRTVVQGENRFLLVGGQDHKTAHGENENVNFLELQAFVTARFNTKRKVYQWSSQYYESQDALPFIGYYPGKSDGRELIATGFGGNGMIFGSLSGHMLADLILKETCEFEKLYSPTRFGPLSSVKDLVMENVDVVKHFVKDRLAVDKIEGLSELAKGEAAVLKYEGKRIGIYKDQEGAISAVDPVCRHAGCIVKWNNTEESWDCPCHGARYGINGELLTGPAVAPLASHDIDKL</sequence>
<dbReference type="GO" id="GO:0051537">
    <property type="term" value="F:2 iron, 2 sulfur cluster binding"/>
    <property type="evidence" value="ECO:0007669"/>
    <property type="project" value="UniProtKB-KW"/>
</dbReference>
<dbReference type="EMBL" id="JJMU01000066">
    <property type="protein sequence ID" value="KGE12567.1"/>
    <property type="molecule type" value="Genomic_DNA"/>
</dbReference>
<gene>
    <name evidence="7" type="ORF">DI53_3607</name>
</gene>
<comment type="caution">
    <text evidence="7">The sequence shown here is derived from an EMBL/GenBank/DDBJ whole genome shotgun (WGS) entry which is preliminary data.</text>
</comment>
<dbReference type="InterPro" id="IPR036188">
    <property type="entry name" value="FAD/NAD-bd_sf"/>
</dbReference>
<evidence type="ECO:0000313" key="8">
    <source>
        <dbReference type="Proteomes" id="UP000031802"/>
    </source>
</evidence>
<keyword evidence="8" id="KW-1185">Reference proteome</keyword>
<dbReference type="PATRIC" id="fig|1229276.3.peg.3722"/>
<reference evidence="8" key="1">
    <citation type="submission" date="2014-04" db="EMBL/GenBank/DDBJ databases">
        <title>Whole-Genome optical mapping and complete genome sequence of Sphingobacterium deserti sp. nov., a new spaces isolated from desert in the west of China.</title>
        <authorList>
            <person name="Teng C."/>
            <person name="Zhou Z."/>
            <person name="Li X."/>
            <person name="Chen M."/>
            <person name="Lin M."/>
            <person name="Wang L."/>
            <person name="Su S."/>
            <person name="Zhang C."/>
            <person name="Zhang W."/>
        </authorList>
    </citation>
    <scope>NUCLEOTIDE SEQUENCE [LARGE SCALE GENOMIC DNA]</scope>
    <source>
        <strain evidence="8">ACCC05744</strain>
    </source>
</reference>
<keyword evidence="5" id="KW-1015">Disulfide bond</keyword>
<protein>
    <submittedName>
        <fullName evidence="7">Oxidoreductase</fullName>
    </submittedName>
</protein>
<dbReference type="GO" id="GO:0005737">
    <property type="term" value="C:cytoplasm"/>
    <property type="evidence" value="ECO:0007669"/>
    <property type="project" value="TreeGrafter"/>
</dbReference>
<dbReference type="RefSeq" id="WP_037503207.1">
    <property type="nucleotide sequence ID" value="NZ_JJMU01000066.1"/>
</dbReference>
<dbReference type="InterPro" id="IPR036922">
    <property type="entry name" value="Rieske_2Fe-2S_sf"/>
</dbReference>
<evidence type="ECO:0000256" key="1">
    <source>
        <dbReference type="ARBA" id="ARBA00022714"/>
    </source>
</evidence>
<dbReference type="eggNOG" id="COG0665">
    <property type="taxonomic scope" value="Bacteria"/>
</dbReference>
<dbReference type="eggNOG" id="COG0723">
    <property type="taxonomic scope" value="Bacteria"/>
</dbReference>
<evidence type="ECO:0000313" key="7">
    <source>
        <dbReference type="EMBL" id="KGE12567.1"/>
    </source>
</evidence>
<dbReference type="SUPFAM" id="SSF50022">
    <property type="entry name" value="ISP domain"/>
    <property type="match status" value="1"/>
</dbReference>
<proteinExistence type="predicted"/>
<keyword evidence="4" id="KW-0411">Iron-sulfur</keyword>
<evidence type="ECO:0000256" key="5">
    <source>
        <dbReference type="ARBA" id="ARBA00023157"/>
    </source>
</evidence>
<dbReference type="SUPFAM" id="SSF51905">
    <property type="entry name" value="FAD/NAD(P)-binding domain"/>
    <property type="match status" value="1"/>
</dbReference>
<dbReference type="PRINTS" id="PR00162">
    <property type="entry name" value="RIESKE"/>
</dbReference>
<keyword evidence="3" id="KW-0408">Iron</keyword>
<dbReference type="PANTHER" id="PTHR13847:SF281">
    <property type="entry name" value="FAD DEPENDENT OXIDOREDUCTASE DOMAIN-CONTAINING PROTEIN"/>
    <property type="match status" value="1"/>
</dbReference>
<keyword evidence="1" id="KW-0001">2Fe-2S</keyword>
<evidence type="ECO:0000259" key="6">
    <source>
        <dbReference type="PROSITE" id="PS51296"/>
    </source>
</evidence>
<dbReference type="Gene3D" id="3.50.50.60">
    <property type="entry name" value="FAD/NAD(P)-binding domain"/>
    <property type="match status" value="1"/>
</dbReference>
<dbReference type="InterPro" id="IPR006076">
    <property type="entry name" value="FAD-dep_OxRdtase"/>
</dbReference>
<dbReference type="STRING" id="1229276.DI53_3607"/>
<dbReference type="GO" id="GO:0016020">
    <property type="term" value="C:membrane"/>
    <property type="evidence" value="ECO:0007669"/>
    <property type="project" value="InterPro"/>
</dbReference>
<dbReference type="InterPro" id="IPR017941">
    <property type="entry name" value="Rieske_2Fe-2S"/>
</dbReference>
<dbReference type="GO" id="GO:0046872">
    <property type="term" value="F:metal ion binding"/>
    <property type="evidence" value="ECO:0007669"/>
    <property type="project" value="UniProtKB-KW"/>
</dbReference>
<dbReference type="Gene3D" id="2.102.10.10">
    <property type="entry name" value="Rieske [2Fe-2S] iron-sulphur domain"/>
    <property type="match status" value="1"/>
</dbReference>
<dbReference type="AlphaFoldDB" id="A0A0B8SYS4"/>
<dbReference type="Gene3D" id="3.30.9.10">
    <property type="entry name" value="D-Amino Acid Oxidase, subunit A, domain 2"/>
    <property type="match status" value="1"/>
</dbReference>
<organism evidence="7 8">
    <name type="scientific">Sphingobacterium deserti</name>
    <dbReference type="NCBI Taxonomy" id="1229276"/>
    <lineage>
        <taxon>Bacteria</taxon>
        <taxon>Pseudomonadati</taxon>
        <taxon>Bacteroidota</taxon>
        <taxon>Sphingobacteriia</taxon>
        <taxon>Sphingobacteriales</taxon>
        <taxon>Sphingobacteriaceae</taxon>
        <taxon>Sphingobacterium</taxon>
    </lineage>
</organism>
<dbReference type="Pfam" id="PF00355">
    <property type="entry name" value="Rieske"/>
    <property type="match status" value="1"/>
</dbReference>
<dbReference type="PROSITE" id="PS51296">
    <property type="entry name" value="RIESKE"/>
    <property type="match status" value="1"/>
</dbReference>
<name>A0A0B8SYS4_9SPHI</name>